<organism evidence="7 8">
    <name type="scientific">Operophtera brumata</name>
    <name type="common">Winter moth</name>
    <name type="synonym">Phalaena brumata</name>
    <dbReference type="NCBI Taxonomy" id="104452"/>
    <lineage>
        <taxon>Eukaryota</taxon>
        <taxon>Metazoa</taxon>
        <taxon>Ecdysozoa</taxon>
        <taxon>Arthropoda</taxon>
        <taxon>Hexapoda</taxon>
        <taxon>Insecta</taxon>
        <taxon>Pterygota</taxon>
        <taxon>Neoptera</taxon>
        <taxon>Endopterygota</taxon>
        <taxon>Lepidoptera</taxon>
        <taxon>Glossata</taxon>
        <taxon>Ditrysia</taxon>
        <taxon>Geometroidea</taxon>
        <taxon>Geometridae</taxon>
        <taxon>Larentiinae</taxon>
        <taxon>Operophtera</taxon>
    </lineage>
</organism>
<dbReference type="STRING" id="104452.A0A0L7K4S3"/>
<comment type="caution">
    <text evidence="7">The sequence shown here is derived from an EMBL/GenBank/DDBJ whole genome shotgun (WGS) entry which is preliminary data.</text>
</comment>
<reference evidence="7 8" key="1">
    <citation type="journal article" date="2015" name="Genome Biol. Evol.">
        <title>The genome of winter moth (Operophtera brumata) provides a genomic perspective on sexual dimorphism and phenology.</title>
        <authorList>
            <person name="Derks M.F."/>
            <person name="Smit S."/>
            <person name="Salis L."/>
            <person name="Schijlen E."/>
            <person name="Bossers A."/>
            <person name="Mateman C."/>
            <person name="Pijl A.S."/>
            <person name="de Ridder D."/>
            <person name="Groenen M.A."/>
            <person name="Visser M.E."/>
            <person name="Megens H.J."/>
        </authorList>
    </citation>
    <scope>NUCLEOTIDE SEQUENCE [LARGE SCALE GENOMIC DNA]</scope>
    <source>
        <strain evidence="7">WM2013NL</strain>
        <tissue evidence="7">Head and thorax</tissue>
    </source>
</reference>
<gene>
    <name evidence="7" type="ORF">OBRU01_24667</name>
</gene>
<keyword evidence="8" id="KW-1185">Reference proteome</keyword>
<dbReference type="InterPro" id="IPR036249">
    <property type="entry name" value="Thioredoxin-like_sf"/>
</dbReference>
<evidence type="ECO:0000313" key="8">
    <source>
        <dbReference type="Proteomes" id="UP000037510"/>
    </source>
</evidence>
<dbReference type="EC" id="2.5.1.18" evidence="1"/>
<comment type="similarity">
    <text evidence="3">Belongs to the GST superfamily. Sigma family.</text>
</comment>
<evidence type="ECO:0000256" key="2">
    <source>
        <dbReference type="ARBA" id="ARBA00022679"/>
    </source>
</evidence>
<dbReference type="CDD" id="cd03039">
    <property type="entry name" value="GST_N_Sigma_like"/>
    <property type="match status" value="1"/>
</dbReference>
<dbReference type="GO" id="GO:0006749">
    <property type="term" value="P:glutathione metabolic process"/>
    <property type="evidence" value="ECO:0007669"/>
    <property type="project" value="TreeGrafter"/>
</dbReference>
<comment type="catalytic activity">
    <reaction evidence="4">
        <text>RX + glutathione = an S-substituted glutathione + a halide anion + H(+)</text>
        <dbReference type="Rhea" id="RHEA:16437"/>
        <dbReference type="ChEBI" id="CHEBI:15378"/>
        <dbReference type="ChEBI" id="CHEBI:16042"/>
        <dbReference type="ChEBI" id="CHEBI:17792"/>
        <dbReference type="ChEBI" id="CHEBI:57925"/>
        <dbReference type="ChEBI" id="CHEBI:90779"/>
        <dbReference type="EC" id="2.5.1.18"/>
    </reaction>
</comment>
<dbReference type="AlphaFoldDB" id="A0A0L7K4S3"/>
<dbReference type="Gene3D" id="1.20.1050.130">
    <property type="match status" value="3"/>
</dbReference>
<evidence type="ECO:0000256" key="5">
    <source>
        <dbReference type="SAM" id="MobiDB-lite"/>
    </source>
</evidence>
<dbReference type="PANTHER" id="PTHR11571:SF224">
    <property type="entry name" value="HEMATOPOIETIC PROSTAGLANDIN D SYNTHASE"/>
    <property type="match status" value="1"/>
</dbReference>
<dbReference type="EMBL" id="JTDY01010682">
    <property type="protein sequence ID" value="KOB58098.1"/>
    <property type="molecule type" value="Genomic_DNA"/>
</dbReference>
<evidence type="ECO:0000256" key="1">
    <source>
        <dbReference type="ARBA" id="ARBA00012452"/>
    </source>
</evidence>
<sequence>MAKYTFSYFPIKALGEGPRLLLAYGGEEWKDNRVSPDQWPDFKPSKSTGSSGALCESPRLLLAYGGEEWKDNRVSPDQWPDFKPSKSTGCSGALCESPRLLLAYGGEEWKDNRVSPDQWPDFKPKTIFGQMPVLEFEGRQFAQSLAISRYLGHKYGVAGANILEDLEIDQMVEFMPELDAKYPQFKKIHDTVLSLPKVKEYNDAAYP</sequence>
<dbReference type="SUPFAM" id="SSF52833">
    <property type="entry name" value="Thioredoxin-like"/>
    <property type="match status" value="2"/>
</dbReference>
<evidence type="ECO:0000256" key="4">
    <source>
        <dbReference type="ARBA" id="ARBA00047960"/>
    </source>
</evidence>
<feature type="domain" description="GST N-terminal" evidence="6">
    <location>
        <begin position="2"/>
        <end position="159"/>
    </location>
</feature>
<evidence type="ECO:0000313" key="7">
    <source>
        <dbReference type="EMBL" id="KOB58098.1"/>
    </source>
</evidence>
<name>A0A0L7K4S3_OPEBR</name>
<proteinExistence type="inferred from homology"/>
<dbReference type="InterPro" id="IPR004045">
    <property type="entry name" value="Glutathione_S-Trfase_N"/>
</dbReference>
<dbReference type="Proteomes" id="UP000037510">
    <property type="component" value="Unassembled WGS sequence"/>
</dbReference>
<evidence type="ECO:0000256" key="3">
    <source>
        <dbReference type="ARBA" id="ARBA00038317"/>
    </source>
</evidence>
<dbReference type="PROSITE" id="PS50404">
    <property type="entry name" value="GST_NTER"/>
    <property type="match status" value="1"/>
</dbReference>
<protein>
    <recommendedName>
        <fullName evidence="1">glutathione transferase</fullName>
        <ecNumber evidence="1">2.5.1.18</ecNumber>
    </recommendedName>
</protein>
<accession>A0A0L7K4S3</accession>
<dbReference type="InterPro" id="IPR050213">
    <property type="entry name" value="GST_superfamily"/>
</dbReference>
<feature type="region of interest" description="Disordered" evidence="5">
    <location>
        <begin position="33"/>
        <end position="53"/>
    </location>
</feature>
<evidence type="ECO:0000259" key="6">
    <source>
        <dbReference type="PROSITE" id="PS50404"/>
    </source>
</evidence>
<dbReference type="PANTHER" id="PTHR11571">
    <property type="entry name" value="GLUTATHIONE S-TRANSFERASE"/>
    <property type="match status" value="1"/>
</dbReference>
<keyword evidence="2 7" id="KW-0808">Transferase</keyword>
<dbReference type="Pfam" id="PF02798">
    <property type="entry name" value="GST_N"/>
    <property type="match status" value="1"/>
</dbReference>
<dbReference type="GO" id="GO:0004364">
    <property type="term" value="F:glutathione transferase activity"/>
    <property type="evidence" value="ECO:0007669"/>
    <property type="project" value="UniProtKB-EC"/>
</dbReference>